<gene>
    <name evidence="5" type="ORF">ACA1_071910</name>
</gene>
<dbReference type="Proteomes" id="UP000011083">
    <property type="component" value="Unassembled WGS sequence"/>
</dbReference>
<evidence type="ECO:0000313" key="6">
    <source>
        <dbReference type="Proteomes" id="UP000011083"/>
    </source>
</evidence>
<evidence type="ECO:0000256" key="1">
    <source>
        <dbReference type="ARBA" id="ARBA00004496"/>
    </source>
</evidence>
<dbReference type="OrthoDB" id="29742at2759"/>
<accession>L8HDI1</accession>
<feature type="region of interest" description="Disordered" evidence="4">
    <location>
        <begin position="266"/>
        <end position="295"/>
    </location>
</feature>
<name>L8HDI1_ACACF</name>
<dbReference type="Gene3D" id="1.20.120.230">
    <property type="entry name" value="Alpha-catenin/vinculin-like"/>
    <property type="match status" value="11"/>
</dbReference>
<protein>
    <submittedName>
        <fullName evidence="5">Uncharacterized protein</fullName>
    </submittedName>
</protein>
<evidence type="ECO:0000313" key="5">
    <source>
        <dbReference type="EMBL" id="ELR23569.1"/>
    </source>
</evidence>
<feature type="coiled-coil region" evidence="3">
    <location>
        <begin position="1429"/>
        <end position="1456"/>
    </location>
</feature>
<feature type="compositionally biased region" description="Basic and acidic residues" evidence="4">
    <location>
        <begin position="1687"/>
        <end position="1696"/>
    </location>
</feature>
<proteinExistence type="predicted"/>
<dbReference type="KEGG" id="acan:ACA1_071910"/>
<keyword evidence="6" id="KW-1185">Reference proteome</keyword>
<evidence type="ECO:0000256" key="4">
    <source>
        <dbReference type="SAM" id="MobiDB-lite"/>
    </source>
</evidence>
<feature type="coiled-coil region" evidence="3">
    <location>
        <begin position="415"/>
        <end position="465"/>
    </location>
</feature>
<comment type="subcellular location">
    <subcellularLocation>
        <location evidence="1">Cytoplasm</location>
    </subcellularLocation>
</comment>
<dbReference type="GO" id="GO:0007155">
    <property type="term" value="P:cell adhesion"/>
    <property type="evidence" value="ECO:0007669"/>
    <property type="project" value="InterPro"/>
</dbReference>
<reference evidence="5 6" key="1">
    <citation type="journal article" date="2013" name="Genome Biol.">
        <title>Genome of Acanthamoeba castellanii highlights extensive lateral gene transfer and early evolution of tyrosine kinase signaling.</title>
        <authorList>
            <person name="Clarke M."/>
            <person name="Lohan A.J."/>
            <person name="Liu B."/>
            <person name="Lagkouvardos I."/>
            <person name="Roy S."/>
            <person name="Zafar N."/>
            <person name="Bertelli C."/>
            <person name="Schilde C."/>
            <person name="Kianianmomeni A."/>
            <person name="Burglin T.R."/>
            <person name="Frech C."/>
            <person name="Turcotte B."/>
            <person name="Kopec K.O."/>
            <person name="Synnott J.M."/>
            <person name="Choo C."/>
            <person name="Paponov I."/>
            <person name="Finkler A."/>
            <person name="Soon Heng Tan C."/>
            <person name="Hutchins A.P."/>
            <person name="Weinmeier T."/>
            <person name="Rattei T."/>
            <person name="Chu J.S."/>
            <person name="Gimenez G."/>
            <person name="Irimia M."/>
            <person name="Rigden D.J."/>
            <person name="Fitzpatrick D.A."/>
            <person name="Lorenzo-Morales J."/>
            <person name="Bateman A."/>
            <person name="Chiu C.H."/>
            <person name="Tang P."/>
            <person name="Hegemann P."/>
            <person name="Fromm H."/>
            <person name="Raoult D."/>
            <person name="Greub G."/>
            <person name="Miranda-Saavedra D."/>
            <person name="Chen N."/>
            <person name="Nash P."/>
            <person name="Ginger M.L."/>
            <person name="Horn M."/>
            <person name="Schaap P."/>
            <person name="Caler L."/>
            <person name="Loftus B."/>
        </authorList>
    </citation>
    <scope>NUCLEOTIDE SEQUENCE [LARGE SCALE GENOMIC DNA]</scope>
    <source>
        <strain evidence="5 6">Neff</strain>
    </source>
</reference>
<dbReference type="InterPro" id="IPR017997">
    <property type="entry name" value="Vinculin"/>
</dbReference>
<dbReference type="RefSeq" id="XP_004353097.1">
    <property type="nucleotide sequence ID" value="XM_004353045.1"/>
</dbReference>
<dbReference type="PANTHER" id="PTHR46180">
    <property type="entry name" value="VINCULIN"/>
    <property type="match status" value="1"/>
</dbReference>
<dbReference type="SUPFAM" id="SSF47220">
    <property type="entry name" value="alpha-catenin/vinculin-like"/>
    <property type="match status" value="9"/>
</dbReference>
<feature type="region of interest" description="Disordered" evidence="4">
    <location>
        <begin position="929"/>
        <end position="949"/>
    </location>
</feature>
<dbReference type="InterPro" id="IPR036723">
    <property type="entry name" value="Alpha-catenin/vinculin-like_sf"/>
</dbReference>
<keyword evidence="2" id="KW-0963">Cytoplasm</keyword>
<sequence length="2167" mass="233193">MENGSVAKIVQQITETLSDAVAQLVVLVVALQEQNAEMPPTLPTAAQAVCGASGTLVSVARALAEEEYSDFPDICGQILGAADGVEQAASAMIIAVQAVATAYDRQAGWSQLVECCKIIAGKTIILLQIVYGADLYRLFACSDQTNDTLNRLDTKLAIADPQAFADLAGEAATRANQLGEYVKSKAADTDSPMLQASLAEAADLLQQDANDLIEAANALLQDPNNAKGQQALNQQLAKVRAHIKKVTDPLQEDLQTVAQDLERLQSATRGDKQTLDTLFAAPKPAPGQKSPSQDMADEPAVLLAYRGAGLAERIESAARRGDAGAVAAATTAMDEANRQLQAGAALAASTMDDPVRKRRLQASMEELEQLAPLHRDAVQRTLKDPKKQKELHQASQQLKTKYDDIADTLRPGAAAAAAIADYKKASEKAKNAAEKGDAAGLEAAFEELQEAATNLQRRVDARVAEVDDPVTRREVAEALADLLKLTPLKVTAAKRLAKAPRDRQAQNDLADTFERATPSLAVIETITDPTGDQEIIVAASQGEKESEQLCAAARNGDKDRVAEAAKRLTRSNIKLAKQARARAARLEDPTRRRELLSAVDELERLLPEQISAASEVAGNPRDQAKADQLLALTELVLAKVAQVEGSVESAAPVVAAAKREKKKLAGLNDALSKGDPKEIESALKGLQNANDVLLMCGREEQNNKVDPHRRRDLSNALDELERLLPLQVKAAKEAKEKPRDAAAKKAVLEINGLVGNAVDDVVRKAVPAPKDRAASALANGLDELDRLLEAVKREDPARAALSIRGIAATGVKLGDEGRNQAHATDDGIKRKGILDAVDELERLLPLHMASAREAVAQPKDKAKQAKLEEMNERLKDVAGAVLMAMADNADEAAASAANQQAKEVERLSSAALAGDAHAVEMAAKALAKKQPKLAQQARARAAKTDDPERKRDILDALEMLEALIPGQIRAAKDATSDPEDAQKRQLLEDTNAELVAAFQQLSEAMLPTDGARALVAAVDKENQAMEQLRSAVQKGDTAHGEASLNELEDALRQITQTAKTEAIHSDDDPKAKKNLNDAISELEALLMKLRPLANAALANPKDKKAPKALTDDLDKIAAATDKIMETSKAAPLAEAQKQEKAVEKLALAARNNDPQAIAATARSLARRAPKLAEQARAQARKTDDATRKKAILAIVDELERMLPGQMAASLAVANNPDDDQAKKALDNAMADYTGMLGMLEASIRPDTKDKVPEAAERELANLARLLEQTKKSDARGAEETLRQLEQDNDLLAQHGRGRAARDPSAKSLREAVNDLENLMALVRDCARAGLKTPNDKRSQEDLEEFVKRLGDRVNELAEHMDPTYRNKKEREVARAAADLESIVPRLNDACERLTKNPGDRKAVEELEEIITGSQIPLEVLERSKQASVEEEVMQSRMREKEALSNLEDEARRGNLEGIETEARKAAMAQETFLDRARRRAEEAKDPSKKKRILDAITDLERLLPETVRAARRLAQNPSDAASKKDLAELSLLMLAAMEQGEREMVPSVEAVALETAKRLPSETDKLLASVQSGDERRATGALKDMDEMMDRLLEQARSAATLETDPRIRKELQDAVSSLEALLATIRPSVIPATRRPGDRKSQALLTEAARGLVTSLNSISDALKAEAVVEAQLQEATISRLSSAAKRKDPRELAEATKTMAGNHKKLTETAREEASRSDPARKRQLLDMVAELDNLLPRQVIAVKESLQNPGNEEKLEALCRAVDSSRAAVCNLQDALHPTPATAADKLAARELAELSTLQSFARRGDRVNVETAITRINQNHDEAKRQANEASARAPNPHDKAALAAAVGDLDALFATLSRTARDAAASPSDKQKQLALEDSIHQMRKPVDTIQTSIKDSTTKSHFTAATAIIAGVRPRKMDARSLLDAANALAGHLNSLASDISIQAHKNRDTSMVKATAALDLDSLLSQLDKIAADSSKRAAVMSPASSSASMSSLIGDLEMLAQASAPKATSLEASINQVAESLQRRSRVAGGEATTGRHTANIGSELAKLADACKGGQRQQFLISARAISTFVRSLSVDVKVMGDKCPDPELKERLLKCMQALQNYSIQLKILASVKAASNTPDPDADQQLAILTQNLGQMLTGTISAVNVAHLKYHVGTV</sequence>
<dbReference type="OMA" id="VELMYED"/>
<evidence type="ECO:0000256" key="2">
    <source>
        <dbReference type="ARBA" id="ARBA00022490"/>
    </source>
</evidence>
<dbReference type="GO" id="GO:0005737">
    <property type="term" value="C:cytoplasm"/>
    <property type="evidence" value="ECO:0007669"/>
    <property type="project" value="UniProtKB-SubCell"/>
</dbReference>
<evidence type="ECO:0000256" key="3">
    <source>
        <dbReference type="SAM" id="Coils"/>
    </source>
</evidence>
<dbReference type="GeneID" id="14924550"/>
<dbReference type="EMBL" id="KB007857">
    <property type="protein sequence ID" value="ELR23569.1"/>
    <property type="molecule type" value="Genomic_DNA"/>
</dbReference>
<dbReference type="GO" id="GO:0051015">
    <property type="term" value="F:actin filament binding"/>
    <property type="evidence" value="ECO:0007669"/>
    <property type="project" value="InterPro"/>
</dbReference>
<feature type="coiled-coil region" evidence="3">
    <location>
        <begin position="1267"/>
        <end position="1294"/>
    </location>
</feature>
<dbReference type="VEuPathDB" id="AmoebaDB:ACA1_071910"/>
<feature type="coiled-coil region" evidence="3">
    <location>
        <begin position="1810"/>
        <end position="1837"/>
    </location>
</feature>
<feature type="compositionally biased region" description="Basic and acidic residues" evidence="4">
    <location>
        <begin position="1707"/>
        <end position="1722"/>
    </location>
</feature>
<feature type="region of interest" description="Disordered" evidence="4">
    <location>
        <begin position="1685"/>
        <end position="1722"/>
    </location>
</feature>
<organism evidence="5 6">
    <name type="scientific">Acanthamoeba castellanii (strain ATCC 30010 / Neff)</name>
    <dbReference type="NCBI Taxonomy" id="1257118"/>
    <lineage>
        <taxon>Eukaryota</taxon>
        <taxon>Amoebozoa</taxon>
        <taxon>Discosea</taxon>
        <taxon>Longamoebia</taxon>
        <taxon>Centramoebida</taxon>
        <taxon>Acanthamoebidae</taxon>
        <taxon>Acanthamoeba</taxon>
    </lineage>
</organism>
<keyword evidence="3" id="KW-0175">Coiled coil</keyword>